<accession>A0ABT5DYC7</accession>
<comment type="caution">
    <text evidence="1">The sequence shown here is derived from an EMBL/GenBank/DDBJ whole genome shotgun (WGS) entry which is preliminary data.</text>
</comment>
<dbReference type="EMBL" id="JAQNDL010000001">
    <property type="protein sequence ID" value="MDC0718581.1"/>
    <property type="molecule type" value="Genomic_DNA"/>
</dbReference>
<dbReference type="PANTHER" id="PTHR40036">
    <property type="entry name" value="MACROCIN O-METHYLTRANSFERASE"/>
    <property type="match status" value="1"/>
</dbReference>
<keyword evidence="2" id="KW-1185">Reference proteome</keyword>
<dbReference type="PANTHER" id="PTHR40036:SF1">
    <property type="entry name" value="MACROCIN O-METHYLTRANSFERASE"/>
    <property type="match status" value="1"/>
</dbReference>
<name>A0ABT5DYC7_9BACT</name>
<protein>
    <submittedName>
        <fullName evidence="1">Macrocin O-methyltransferase</fullName>
    </submittedName>
</protein>
<evidence type="ECO:0000313" key="1">
    <source>
        <dbReference type="EMBL" id="MDC0718581.1"/>
    </source>
</evidence>
<reference evidence="1 2" key="1">
    <citation type="submission" date="2022-11" db="EMBL/GenBank/DDBJ databases">
        <title>Minimal conservation of predation-associated metabolite biosynthetic gene clusters underscores biosynthetic potential of Myxococcota including descriptions for ten novel species: Archangium lansinium sp. nov., Myxococcus landrumus sp. nov., Nannocystis bai.</title>
        <authorList>
            <person name="Ahearne A."/>
            <person name="Stevens C."/>
            <person name="Dowd S."/>
        </authorList>
    </citation>
    <scope>NUCLEOTIDE SEQUENCE [LARGE SCALE GENOMIC DNA]</scope>
    <source>
        <strain evidence="1 2">BB15-2</strain>
    </source>
</reference>
<organism evidence="1 2">
    <name type="scientific">Nannocystis bainbridge</name>
    <dbReference type="NCBI Taxonomy" id="2995303"/>
    <lineage>
        <taxon>Bacteria</taxon>
        <taxon>Pseudomonadati</taxon>
        <taxon>Myxococcota</taxon>
        <taxon>Polyangia</taxon>
        <taxon>Nannocystales</taxon>
        <taxon>Nannocystaceae</taxon>
        <taxon>Nannocystis</taxon>
    </lineage>
</organism>
<dbReference type="Proteomes" id="UP001221686">
    <property type="component" value="Unassembled WGS sequence"/>
</dbReference>
<dbReference type="InterPro" id="IPR029063">
    <property type="entry name" value="SAM-dependent_MTases_sf"/>
</dbReference>
<dbReference type="RefSeq" id="WP_272087061.1">
    <property type="nucleotide sequence ID" value="NZ_JAQNDL010000001.1"/>
</dbReference>
<evidence type="ECO:0000313" key="2">
    <source>
        <dbReference type="Proteomes" id="UP001221686"/>
    </source>
</evidence>
<dbReference type="InterPro" id="IPR008884">
    <property type="entry name" value="TylF_MeTrfase"/>
</dbReference>
<gene>
    <name evidence="1" type="ORF">POL25_16855</name>
</gene>
<dbReference type="Gene3D" id="3.40.50.150">
    <property type="entry name" value="Vaccinia Virus protein VP39"/>
    <property type="match status" value="1"/>
</dbReference>
<dbReference type="SUPFAM" id="SSF53335">
    <property type="entry name" value="S-adenosyl-L-methionine-dependent methyltransferases"/>
    <property type="match status" value="1"/>
</dbReference>
<sequence>MAARFFKGLLTRIGARLSSRTVHKFNAALNYVEVGRWMAARGFDTSRRAAHRFEIYEQIARELGEARVLYLEFGVHRGESIARWSELLQGPGCRLVGFDSFEGLPEDWTAIDRKGTFSTGGAAPALSDPRVSFVKGWFDATLPAFEVPPHERLVLHFDADLYSSTRTALQAFEPHMSVGTYLIFDEFADRNHELRAFEEFWATHPEWGFRLVGCDSILARVAFERVR</sequence>
<dbReference type="Pfam" id="PF05711">
    <property type="entry name" value="TylF"/>
    <property type="match status" value="1"/>
</dbReference>
<proteinExistence type="predicted"/>